<dbReference type="HOGENOM" id="CLU_000288_22_9_1"/>
<feature type="compositionally biased region" description="Low complexity" evidence="10">
    <location>
        <begin position="711"/>
        <end position="723"/>
    </location>
</feature>
<evidence type="ECO:0000256" key="5">
    <source>
        <dbReference type="ARBA" id="ARBA00022840"/>
    </source>
</evidence>
<dbReference type="FunFam" id="3.80.10.10:FF:000836">
    <property type="entry name" value="Os08g0322500 protein"/>
    <property type="match status" value="1"/>
</dbReference>
<dbReference type="SUPFAM" id="SSF52058">
    <property type="entry name" value="L domain-like"/>
    <property type="match status" value="1"/>
</dbReference>
<keyword evidence="8" id="KW-0675">Receptor</keyword>
<dbReference type="Pfam" id="PF13516">
    <property type="entry name" value="LRR_6"/>
    <property type="match status" value="1"/>
</dbReference>
<reference evidence="13" key="1">
    <citation type="submission" date="2015-04" db="UniProtKB">
        <authorList>
            <consortium name="EnsemblPlants"/>
        </authorList>
    </citation>
    <scope>IDENTIFICATION</scope>
</reference>
<evidence type="ECO:0000256" key="7">
    <source>
        <dbReference type="ARBA" id="ARBA00023136"/>
    </source>
</evidence>
<evidence type="ECO:0000256" key="11">
    <source>
        <dbReference type="SAM" id="Phobius"/>
    </source>
</evidence>
<name>A0A0E0E3I2_9ORYZ</name>
<keyword evidence="3" id="KW-0677">Repeat</keyword>
<dbReference type="SUPFAM" id="SSF52047">
    <property type="entry name" value="RNI-like"/>
    <property type="match status" value="1"/>
</dbReference>
<evidence type="ECO:0000256" key="8">
    <source>
        <dbReference type="ARBA" id="ARBA00023170"/>
    </source>
</evidence>
<dbReference type="InterPro" id="IPR013210">
    <property type="entry name" value="LRR_N_plant-typ"/>
</dbReference>
<proteinExistence type="predicted"/>
<keyword evidence="9" id="KW-0325">Glycoprotein</keyword>
<dbReference type="FunFam" id="3.80.10.10:FF:000774">
    <property type="entry name" value="Putative LRR receptor-like serine/threonine-protein kinase"/>
    <property type="match status" value="1"/>
</dbReference>
<dbReference type="PANTHER" id="PTHR48056">
    <property type="entry name" value="LRR RECEPTOR-LIKE SERINE/THREONINE-PROTEIN KINASE-RELATED"/>
    <property type="match status" value="1"/>
</dbReference>
<dbReference type="SMART" id="SM00369">
    <property type="entry name" value="LRR_TYP"/>
    <property type="match status" value="5"/>
</dbReference>
<dbReference type="PROSITE" id="PS51450">
    <property type="entry name" value="LRR"/>
    <property type="match status" value="1"/>
</dbReference>
<evidence type="ECO:0000256" key="9">
    <source>
        <dbReference type="ARBA" id="ARBA00023180"/>
    </source>
</evidence>
<evidence type="ECO:0000313" key="14">
    <source>
        <dbReference type="Proteomes" id="UP000008021"/>
    </source>
</evidence>
<keyword evidence="4" id="KW-0547">Nucleotide-binding</keyword>
<sequence>MTELFKVDTNRGLEEGRVHNAENKTMFYQMLAAILQALLIAQMIHGQSDKEVLVQLKNFLQAQNPINHGAYVSWSESEASPCHWKGVGCDDAGHVNSLDLSNSNIAGPLFRNFSRIMRLTHLNLSSNSITGELQDDLKQCQSLQHLNISNNLIGGILDLSSLTNLQTLDVSQNRFQGRIDRNFPGICGNLTFLSVSSNSFTGRIDKLFDGCPKLKHVDLSWNGFTGMVWLGIERLRQFKANNNNLTGRISPGMFTEGCKLRSLNIAINSLYGSFPSSIGNCSNMKFLSLWENSFCGSIPPGIGSIARLEELVLASNSFDGIIPMELTNCTNLKYLDISDNNFGGEVQDVFGKLTCMRSLLLQENNYTGGITSSGILQLPNLIVLDLCYNQFSGDLPSEISSMKNLKVLMLAENNFSGKIPPTYGQLLRLQVLDLSFNSLSGEIPPDIGNLSSLLLLILAGNQISGEIPREIGNCTSLVWLNLAGNQLMGQIPPEMANIGSNPSPTFMENRKNPELLESITSKCVAVEWLPSSYPEFNFVQSLMMSQKNCQTIWNRLAMGYDVLPISSPLRTALGYVQLSGNLLSGEIPSAIGTMKNFSLLLLDGNRLSGHLPAEIGHLQLVALNISSNFISGEIPSEIGHMVTLESLDLSSNNFSGALPSNLNQLTKLSRFNLSYNPLLSGNVPSSGQLSTFDEQSFLGDPLLSLNVTAGSSSDSSPREFSSSDTEEHPTNEEIMVTTIAFLAFFSVTFLTREFHIFMYLYFTASRKIANCRIICT</sequence>
<accession>A0A0E0E3I2</accession>
<dbReference type="Pfam" id="PF13855">
    <property type="entry name" value="LRR_8"/>
    <property type="match status" value="2"/>
</dbReference>
<dbReference type="eggNOG" id="ENOG502QQCM">
    <property type="taxonomic scope" value="Eukaryota"/>
</dbReference>
<dbReference type="InterPro" id="IPR032675">
    <property type="entry name" value="LRR_dom_sf"/>
</dbReference>
<feature type="region of interest" description="Disordered" evidence="10">
    <location>
        <begin position="708"/>
        <end position="729"/>
    </location>
</feature>
<keyword evidence="14" id="KW-1185">Reference proteome</keyword>
<keyword evidence="5" id="KW-0067">ATP-binding</keyword>
<dbReference type="GO" id="GO:0005524">
    <property type="term" value="F:ATP binding"/>
    <property type="evidence" value="ECO:0007669"/>
    <property type="project" value="UniProtKB-KW"/>
</dbReference>
<dbReference type="STRING" id="40149.A0A0E0E3I2"/>
<evidence type="ECO:0000259" key="12">
    <source>
        <dbReference type="Pfam" id="PF08263"/>
    </source>
</evidence>
<evidence type="ECO:0000313" key="13">
    <source>
        <dbReference type="EnsemblPlants" id="OMERI06G20600.1"/>
    </source>
</evidence>
<dbReference type="PANTHER" id="PTHR48056:SF81">
    <property type="entry name" value="RECEPTOR PROTEIN-TYROSINE KINASE CEPR1"/>
    <property type="match status" value="1"/>
</dbReference>
<dbReference type="Gramene" id="OMERI06G20600.1">
    <property type="protein sequence ID" value="OMERI06G20600.1"/>
    <property type="gene ID" value="OMERI06G20600"/>
</dbReference>
<keyword evidence="7 11" id="KW-0472">Membrane</keyword>
<dbReference type="EnsemblPlants" id="OMERI06G20600.1">
    <property type="protein sequence ID" value="OMERI06G20600.1"/>
    <property type="gene ID" value="OMERI06G20600"/>
</dbReference>
<dbReference type="Pfam" id="PF08263">
    <property type="entry name" value="LRRNT_2"/>
    <property type="match status" value="1"/>
</dbReference>
<evidence type="ECO:0000256" key="6">
    <source>
        <dbReference type="ARBA" id="ARBA00022989"/>
    </source>
</evidence>
<dbReference type="FunFam" id="3.80.10.10:FF:000893">
    <property type="entry name" value="Os08g0322500 protein"/>
    <property type="match status" value="1"/>
</dbReference>
<dbReference type="InterPro" id="IPR001611">
    <property type="entry name" value="Leu-rich_rpt"/>
</dbReference>
<evidence type="ECO:0000256" key="3">
    <source>
        <dbReference type="ARBA" id="ARBA00022737"/>
    </source>
</evidence>
<dbReference type="Gene3D" id="3.80.10.10">
    <property type="entry name" value="Ribonuclease Inhibitor"/>
    <property type="match status" value="6"/>
</dbReference>
<reference evidence="13" key="2">
    <citation type="submission" date="2018-05" db="EMBL/GenBank/DDBJ databases">
        <title>OmerRS3 (Oryza meridionalis Reference Sequence Version 3).</title>
        <authorList>
            <person name="Zhang J."/>
            <person name="Kudrna D."/>
            <person name="Lee S."/>
            <person name="Talag J."/>
            <person name="Welchert J."/>
            <person name="Wing R.A."/>
        </authorList>
    </citation>
    <scope>NUCLEOTIDE SEQUENCE [LARGE SCALE GENOMIC DNA]</scope>
    <source>
        <strain evidence="13">cv. OR44</strain>
    </source>
</reference>
<dbReference type="AlphaFoldDB" id="A0A0E0E3I2"/>
<evidence type="ECO:0000256" key="10">
    <source>
        <dbReference type="SAM" id="MobiDB-lite"/>
    </source>
</evidence>
<organism evidence="13">
    <name type="scientific">Oryza meridionalis</name>
    <dbReference type="NCBI Taxonomy" id="40149"/>
    <lineage>
        <taxon>Eukaryota</taxon>
        <taxon>Viridiplantae</taxon>
        <taxon>Streptophyta</taxon>
        <taxon>Embryophyta</taxon>
        <taxon>Tracheophyta</taxon>
        <taxon>Spermatophyta</taxon>
        <taxon>Magnoliopsida</taxon>
        <taxon>Liliopsida</taxon>
        <taxon>Poales</taxon>
        <taxon>Poaceae</taxon>
        <taxon>BOP clade</taxon>
        <taxon>Oryzoideae</taxon>
        <taxon>Oryzeae</taxon>
        <taxon>Oryzinae</taxon>
        <taxon>Oryza</taxon>
    </lineage>
</organism>
<dbReference type="Pfam" id="PF00560">
    <property type="entry name" value="LRR_1"/>
    <property type="match status" value="7"/>
</dbReference>
<evidence type="ECO:0000256" key="2">
    <source>
        <dbReference type="ARBA" id="ARBA00022692"/>
    </source>
</evidence>
<keyword evidence="6 11" id="KW-1133">Transmembrane helix</keyword>
<keyword evidence="2 11" id="KW-0812">Transmembrane</keyword>
<dbReference type="InterPro" id="IPR003591">
    <property type="entry name" value="Leu-rich_rpt_typical-subtyp"/>
</dbReference>
<evidence type="ECO:0000256" key="1">
    <source>
        <dbReference type="ARBA" id="ARBA00022614"/>
    </source>
</evidence>
<protein>
    <recommendedName>
        <fullName evidence="12">Leucine-rich repeat-containing N-terminal plant-type domain-containing protein</fullName>
    </recommendedName>
</protein>
<feature type="transmembrane region" description="Helical" evidence="11">
    <location>
        <begin position="739"/>
        <end position="762"/>
    </location>
</feature>
<dbReference type="InterPro" id="IPR050647">
    <property type="entry name" value="Plant_LRR-RLKs"/>
</dbReference>
<evidence type="ECO:0000256" key="4">
    <source>
        <dbReference type="ARBA" id="ARBA00022741"/>
    </source>
</evidence>
<dbReference type="FunFam" id="3.80.10.10:FF:000894">
    <property type="entry name" value="Os08g0322500 protein"/>
    <property type="match status" value="1"/>
</dbReference>
<dbReference type="Proteomes" id="UP000008021">
    <property type="component" value="Chromosome 6"/>
</dbReference>
<feature type="domain" description="Leucine-rich repeat-containing N-terminal plant-type" evidence="12">
    <location>
        <begin position="48"/>
        <end position="90"/>
    </location>
</feature>
<keyword evidence="1" id="KW-0433">Leucine-rich repeat</keyword>